<gene>
    <name evidence="2" type="ORF">FJTKL_12601</name>
</gene>
<organism evidence="2 3">
    <name type="scientific">Diaporthe vaccinii</name>
    <dbReference type="NCBI Taxonomy" id="105482"/>
    <lineage>
        <taxon>Eukaryota</taxon>
        <taxon>Fungi</taxon>
        <taxon>Dikarya</taxon>
        <taxon>Ascomycota</taxon>
        <taxon>Pezizomycotina</taxon>
        <taxon>Sordariomycetes</taxon>
        <taxon>Sordariomycetidae</taxon>
        <taxon>Diaporthales</taxon>
        <taxon>Diaporthaceae</taxon>
        <taxon>Diaporthe</taxon>
        <taxon>Diaporthe eres species complex</taxon>
    </lineage>
</organism>
<name>A0ABR4ED71_9PEZI</name>
<feature type="compositionally biased region" description="Polar residues" evidence="1">
    <location>
        <begin position="130"/>
        <end position="140"/>
    </location>
</feature>
<sequence length="275" mass="30856">MSPQQWKEVKEVMDNIKRPQKKKHPEEWLQVQRTWYQKVWAILFPLSQYVPDSPFHTSNEALKERCHQVVEAMMDLECERAQARDCSSHEDTQLFTRPQVQDMLDKALQIGLDSLPIVAQHFGRREAVEATNTEPQTGAEATTPEDEAAGPAPDRADGVTPNTEAAATETEGSLTPENTLPRIPKAVTPQTGPFQFTLDAQQTSLQQYSDVLLENSRQINFISIQFNPRNTPQATDQASVARVQVTAPSTFSVKIGDPYNLDFDNFGFEGLEEGV</sequence>
<dbReference type="EMBL" id="JBAWTH010000067">
    <property type="protein sequence ID" value="KAL2280362.1"/>
    <property type="molecule type" value="Genomic_DNA"/>
</dbReference>
<keyword evidence="3" id="KW-1185">Reference proteome</keyword>
<dbReference type="Proteomes" id="UP001600888">
    <property type="component" value="Unassembled WGS sequence"/>
</dbReference>
<evidence type="ECO:0000313" key="3">
    <source>
        <dbReference type="Proteomes" id="UP001600888"/>
    </source>
</evidence>
<feature type="region of interest" description="Disordered" evidence="1">
    <location>
        <begin position="127"/>
        <end position="191"/>
    </location>
</feature>
<comment type="caution">
    <text evidence="2">The sequence shown here is derived from an EMBL/GenBank/DDBJ whole genome shotgun (WGS) entry which is preliminary data.</text>
</comment>
<protein>
    <submittedName>
        <fullName evidence="2">Uncharacterized protein</fullName>
    </submittedName>
</protein>
<evidence type="ECO:0000313" key="2">
    <source>
        <dbReference type="EMBL" id="KAL2280362.1"/>
    </source>
</evidence>
<accession>A0ABR4ED71</accession>
<reference evidence="2 3" key="1">
    <citation type="submission" date="2024-03" db="EMBL/GenBank/DDBJ databases">
        <title>A high-quality draft genome sequence of Diaporthe vaccinii, a causative agent of upright dieback and viscid rot disease in cranberry plants.</title>
        <authorList>
            <person name="Sarrasin M."/>
            <person name="Lang B.F."/>
            <person name="Burger G."/>
        </authorList>
    </citation>
    <scope>NUCLEOTIDE SEQUENCE [LARGE SCALE GENOMIC DNA]</scope>
    <source>
        <strain evidence="2 3">IS7</strain>
    </source>
</reference>
<evidence type="ECO:0000256" key="1">
    <source>
        <dbReference type="SAM" id="MobiDB-lite"/>
    </source>
</evidence>
<proteinExistence type="predicted"/>